<evidence type="ECO:0000313" key="3">
    <source>
        <dbReference type="Proteomes" id="UP000499080"/>
    </source>
</evidence>
<comment type="caution">
    <text evidence="2">The sequence shown here is derived from an EMBL/GenBank/DDBJ whole genome shotgun (WGS) entry which is preliminary data.</text>
</comment>
<keyword evidence="3" id="KW-1185">Reference proteome</keyword>
<organism evidence="2 3">
    <name type="scientific">Araneus ventricosus</name>
    <name type="common">Orbweaver spider</name>
    <name type="synonym">Epeira ventricosa</name>
    <dbReference type="NCBI Taxonomy" id="182803"/>
    <lineage>
        <taxon>Eukaryota</taxon>
        <taxon>Metazoa</taxon>
        <taxon>Ecdysozoa</taxon>
        <taxon>Arthropoda</taxon>
        <taxon>Chelicerata</taxon>
        <taxon>Arachnida</taxon>
        <taxon>Araneae</taxon>
        <taxon>Araneomorphae</taxon>
        <taxon>Entelegynae</taxon>
        <taxon>Araneoidea</taxon>
        <taxon>Araneidae</taxon>
        <taxon>Araneus</taxon>
    </lineage>
</organism>
<sequence length="140" mass="15954">MTRTTPNLAPSLQTSTPHQQEDDWPPKYDLTCNRPNTERIFSGIGFQTKSPPTPKSRPFHWVTAPSKKNEERLCQVCETVPTLVSQGRNPAVHNYDANCCRPGKHLAFKVIQQSESARDFIKPCWYIRIPSSKIPPYSMV</sequence>
<gene>
    <name evidence="2" type="ORF">AVEN_106317_1</name>
</gene>
<reference evidence="2 3" key="1">
    <citation type="journal article" date="2019" name="Sci. Rep.">
        <title>Orb-weaving spider Araneus ventricosus genome elucidates the spidroin gene catalogue.</title>
        <authorList>
            <person name="Kono N."/>
            <person name="Nakamura H."/>
            <person name="Ohtoshi R."/>
            <person name="Moran D.A.P."/>
            <person name="Shinohara A."/>
            <person name="Yoshida Y."/>
            <person name="Fujiwara M."/>
            <person name="Mori M."/>
            <person name="Tomita M."/>
            <person name="Arakawa K."/>
        </authorList>
    </citation>
    <scope>NUCLEOTIDE SEQUENCE [LARGE SCALE GENOMIC DNA]</scope>
</reference>
<proteinExistence type="predicted"/>
<dbReference type="AlphaFoldDB" id="A0A4Y2ATD8"/>
<protein>
    <submittedName>
        <fullName evidence="2">Uncharacterized protein</fullName>
    </submittedName>
</protein>
<feature type="region of interest" description="Disordered" evidence="1">
    <location>
        <begin position="1"/>
        <end position="26"/>
    </location>
</feature>
<evidence type="ECO:0000256" key="1">
    <source>
        <dbReference type="SAM" id="MobiDB-lite"/>
    </source>
</evidence>
<evidence type="ECO:0000313" key="2">
    <source>
        <dbReference type="EMBL" id="GBL82777.1"/>
    </source>
</evidence>
<feature type="compositionally biased region" description="Polar residues" evidence="1">
    <location>
        <begin position="1"/>
        <end position="18"/>
    </location>
</feature>
<dbReference type="EMBL" id="BGPR01000030">
    <property type="protein sequence ID" value="GBL82777.1"/>
    <property type="molecule type" value="Genomic_DNA"/>
</dbReference>
<accession>A0A4Y2ATD8</accession>
<dbReference type="Proteomes" id="UP000499080">
    <property type="component" value="Unassembled WGS sequence"/>
</dbReference>
<name>A0A4Y2ATD8_ARAVE</name>